<comment type="caution">
    <text evidence="5">The sequence shown here is derived from an EMBL/GenBank/DDBJ whole genome shotgun (WGS) entry which is preliminary data.</text>
</comment>
<reference evidence="5 6" key="1">
    <citation type="submission" date="2021-04" db="EMBL/GenBank/DDBJ databases">
        <authorList>
            <person name="De Guttry C."/>
            <person name="Zahm M."/>
            <person name="Klopp C."/>
            <person name="Cabau C."/>
            <person name="Louis A."/>
            <person name="Berthelot C."/>
            <person name="Parey E."/>
            <person name="Roest Crollius H."/>
            <person name="Montfort J."/>
            <person name="Robinson-Rechavi M."/>
            <person name="Bucao C."/>
            <person name="Bouchez O."/>
            <person name="Gislard M."/>
            <person name="Lluch J."/>
            <person name="Milhes M."/>
            <person name="Lampietro C."/>
            <person name="Lopez Roques C."/>
            <person name="Donnadieu C."/>
            <person name="Braasch I."/>
            <person name="Desvignes T."/>
            <person name="Postlethwait J."/>
            <person name="Bobe J."/>
            <person name="Wedekind C."/>
            <person name="Guiguen Y."/>
        </authorList>
    </citation>
    <scope>NUCLEOTIDE SEQUENCE [LARGE SCALE GENOMIC DNA]</scope>
    <source>
        <strain evidence="5">Cs_M1</strain>
        <tissue evidence="5">Blood</tissue>
    </source>
</reference>
<keyword evidence="2" id="KW-0326">Glycosidase</keyword>
<dbReference type="Pfam" id="PF21200">
    <property type="entry name" value="Glyco_hydro_39_C"/>
    <property type="match status" value="1"/>
</dbReference>
<dbReference type="PANTHER" id="PTHR12631">
    <property type="entry name" value="ALPHA-L-IDURONIDASE"/>
    <property type="match status" value="1"/>
</dbReference>
<dbReference type="AlphaFoldDB" id="A0AAN8LYB4"/>
<dbReference type="GO" id="GO:0003940">
    <property type="term" value="F:L-iduronidase activity"/>
    <property type="evidence" value="ECO:0007669"/>
    <property type="project" value="TreeGrafter"/>
</dbReference>
<evidence type="ECO:0000256" key="2">
    <source>
        <dbReference type="ARBA" id="ARBA00023295"/>
    </source>
</evidence>
<proteinExistence type="predicted"/>
<keyword evidence="6" id="KW-1185">Reference proteome</keyword>
<dbReference type="PANTHER" id="PTHR12631:SF8">
    <property type="entry name" value="ALPHA-L-IDURONIDASE"/>
    <property type="match status" value="1"/>
</dbReference>
<evidence type="ECO:0000313" key="5">
    <source>
        <dbReference type="EMBL" id="KAK6313316.1"/>
    </source>
</evidence>
<accession>A0AAN8LYB4</accession>
<dbReference type="Gene3D" id="3.20.20.80">
    <property type="entry name" value="Glycosidases"/>
    <property type="match status" value="2"/>
</dbReference>
<dbReference type="InterPro" id="IPR049166">
    <property type="entry name" value="GH39_cat"/>
</dbReference>
<dbReference type="EMBL" id="JAGTTL010000014">
    <property type="protein sequence ID" value="KAK6313316.1"/>
    <property type="molecule type" value="Genomic_DNA"/>
</dbReference>
<name>A0AAN8LYB4_9TELE</name>
<protein>
    <submittedName>
        <fullName evidence="5">Uncharacterized protein</fullName>
    </submittedName>
</protein>
<dbReference type="Pfam" id="PF01229">
    <property type="entry name" value="Glyco_hydro_39"/>
    <property type="match status" value="1"/>
</dbReference>
<dbReference type="InterPro" id="IPR051923">
    <property type="entry name" value="Glycosyl_Hydrolase_39"/>
</dbReference>
<sequence length="230" mass="25943">MPVSSPPLPHTQADQYILSRDQELNLAYVGSVPHGGIQQVRIHWMLEMITAHTYERLLVCLSPKGFLNYYDACSEGLWPASSALRFSGPGDSCHSPPHSPYCWSMLQHCYNRTNFFTGETGVRLDYIALHKMGGGYSLPIMEQEIQTVDGPLPFPAEGILILRAKLSMPSVLLIHVWPGQTSITKGQVMIVWKDHCVNSKCTKTFEKTWRLVVPTEYVLWTTGEDLENIH</sequence>
<evidence type="ECO:0000256" key="1">
    <source>
        <dbReference type="ARBA" id="ARBA00022801"/>
    </source>
</evidence>
<evidence type="ECO:0000313" key="6">
    <source>
        <dbReference type="Proteomes" id="UP001356427"/>
    </source>
</evidence>
<gene>
    <name evidence="5" type="ORF">J4Q44_G00166630</name>
</gene>
<keyword evidence="1" id="KW-0378">Hydrolase</keyword>
<feature type="domain" description="Alpha-L-iduronidase C-terminal" evidence="4">
    <location>
        <begin position="182"/>
        <end position="207"/>
    </location>
</feature>
<feature type="domain" description="Glycosyl hydrolases family 39 N-terminal catalytic" evidence="3">
    <location>
        <begin position="63"/>
        <end position="146"/>
    </location>
</feature>
<dbReference type="InterPro" id="IPR049167">
    <property type="entry name" value="GH39_C"/>
</dbReference>
<evidence type="ECO:0000259" key="3">
    <source>
        <dbReference type="Pfam" id="PF01229"/>
    </source>
</evidence>
<dbReference type="Proteomes" id="UP001356427">
    <property type="component" value="Unassembled WGS sequence"/>
</dbReference>
<evidence type="ECO:0000259" key="4">
    <source>
        <dbReference type="Pfam" id="PF21200"/>
    </source>
</evidence>
<organism evidence="5 6">
    <name type="scientific">Coregonus suidteri</name>
    <dbReference type="NCBI Taxonomy" id="861788"/>
    <lineage>
        <taxon>Eukaryota</taxon>
        <taxon>Metazoa</taxon>
        <taxon>Chordata</taxon>
        <taxon>Craniata</taxon>
        <taxon>Vertebrata</taxon>
        <taxon>Euteleostomi</taxon>
        <taxon>Actinopterygii</taxon>
        <taxon>Neopterygii</taxon>
        <taxon>Teleostei</taxon>
        <taxon>Protacanthopterygii</taxon>
        <taxon>Salmoniformes</taxon>
        <taxon>Salmonidae</taxon>
        <taxon>Coregoninae</taxon>
        <taxon>Coregonus</taxon>
    </lineage>
</organism>